<keyword evidence="3" id="KW-1185">Reference proteome</keyword>
<evidence type="ECO:0000256" key="1">
    <source>
        <dbReference type="SAM" id="MobiDB-lite"/>
    </source>
</evidence>
<evidence type="ECO:0000313" key="2">
    <source>
        <dbReference type="EMBL" id="KAK3768465.1"/>
    </source>
</evidence>
<dbReference type="Proteomes" id="UP001283361">
    <property type="component" value="Unassembled WGS sequence"/>
</dbReference>
<name>A0AAE1DFZ1_9GAST</name>
<comment type="caution">
    <text evidence="2">The sequence shown here is derived from an EMBL/GenBank/DDBJ whole genome shotgun (WGS) entry which is preliminary data.</text>
</comment>
<feature type="compositionally biased region" description="Low complexity" evidence="1">
    <location>
        <begin position="52"/>
        <end position="69"/>
    </location>
</feature>
<accession>A0AAE1DFZ1</accession>
<dbReference type="EMBL" id="JAWDGP010004054">
    <property type="protein sequence ID" value="KAK3768465.1"/>
    <property type="molecule type" value="Genomic_DNA"/>
</dbReference>
<proteinExistence type="predicted"/>
<sequence>MGVPLRSELIQVRIRGFDELPRPLQLLKRLQLDEADCMDTAAVKPLDNVSKSSQGRVGSSRWSRGPSPGVATSGHVWHCFYRDQAGSVPGLSQHWSVAGLRQQSLWEDQDLTA</sequence>
<protein>
    <submittedName>
        <fullName evidence="2">Uncharacterized protein</fullName>
    </submittedName>
</protein>
<feature type="region of interest" description="Disordered" evidence="1">
    <location>
        <begin position="46"/>
        <end position="69"/>
    </location>
</feature>
<evidence type="ECO:0000313" key="3">
    <source>
        <dbReference type="Proteomes" id="UP001283361"/>
    </source>
</evidence>
<gene>
    <name evidence="2" type="ORF">RRG08_060827</name>
</gene>
<reference evidence="2" key="1">
    <citation type="journal article" date="2023" name="G3 (Bethesda)">
        <title>A reference genome for the long-term kleptoplast-retaining sea slug Elysia crispata morphotype clarki.</title>
        <authorList>
            <person name="Eastman K.E."/>
            <person name="Pendleton A.L."/>
            <person name="Shaikh M.A."/>
            <person name="Suttiyut T."/>
            <person name="Ogas R."/>
            <person name="Tomko P."/>
            <person name="Gavelis G."/>
            <person name="Widhalm J.R."/>
            <person name="Wisecaver J.H."/>
        </authorList>
    </citation>
    <scope>NUCLEOTIDE SEQUENCE</scope>
    <source>
        <strain evidence="2">ECLA1</strain>
    </source>
</reference>
<dbReference type="AlphaFoldDB" id="A0AAE1DFZ1"/>
<organism evidence="2 3">
    <name type="scientific">Elysia crispata</name>
    <name type="common">lettuce slug</name>
    <dbReference type="NCBI Taxonomy" id="231223"/>
    <lineage>
        <taxon>Eukaryota</taxon>
        <taxon>Metazoa</taxon>
        <taxon>Spiralia</taxon>
        <taxon>Lophotrochozoa</taxon>
        <taxon>Mollusca</taxon>
        <taxon>Gastropoda</taxon>
        <taxon>Heterobranchia</taxon>
        <taxon>Euthyneura</taxon>
        <taxon>Panpulmonata</taxon>
        <taxon>Sacoglossa</taxon>
        <taxon>Placobranchoidea</taxon>
        <taxon>Plakobranchidae</taxon>
        <taxon>Elysia</taxon>
    </lineage>
</organism>